<dbReference type="STRING" id="1314783.A0A165KEU3"/>
<dbReference type="AlphaFoldDB" id="A0A165KEU3"/>
<feature type="non-terminal residue" evidence="1">
    <location>
        <position position="217"/>
    </location>
</feature>
<dbReference type="EMBL" id="KV429323">
    <property type="protein sequence ID" value="KZT63044.1"/>
    <property type="molecule type" value="Genomic_DNA"/>
</dbReference>
<sequence>MCGLKKHMQKYAGGTPLWPTDASQLIPHGLEELTKGYIASFWLLIHSHVRFQNALHFVNKPIAICGRSISWYGTAVPRLHKYLAHAYFQAFSSQLPKGDSHHYDVYQEAGPSNADLCLKSHGSTQSPCDLRAISAEQVMIGDVYDEFLGIADTAIHDAIQGIKHTAHDTVKHTKEMISKQTDELIQHPAFHDYQLTQDILTLQRTNICSSGGSFGDL</sequence>
<keyword evidence="2" id="KW-1185">Reference proteome</keyword>
<organism evidence="1 2">
    <name type="scientific">Daedalea quercina L-15889</name>
    <dbReference type="NCBI Taxonomy" id="1314783"/>
    <lineage>
        <taxon>Eukaryota</taxon>
        <taxon>Fungi</taxon>
        <taxon>Dikarya</taxon>
        <taxon>Basidiomycota</taxon>
        <taxon>Agaricomycotina</taxon>
        <taxon>Agaricomycetes</taxon>
        <taxon>Polyporales</taxon>
        <taxon>Fomitopsis</taxon>
    </lineage>
</organism>
<evidence type="ECO:0000313" key="1">
    <source>
        <dbReference type="EMBL" id="KZT63044.1"/>
    </source>
</evidence>
<evidence type="ECO:0000313" key="2">
    <source>
        <dbReference type="Proteomes" id="UP000076727"/>
    </source>
</evidence>
<protein>
    <submittedName>
        <fullName evidence="1">Uncharacterized protein</fullName>
    </submittedName>
</protein>
<reference evidence="1 2" key="1">
    <citation type="journal article" date="2016" name="Mol. Biol. Evol.">
        <title>Comparative Genomics of Early-Diverging Mushroom-Forming Fungi Provides Insights into the Origins of Lignocellulose Decay Capabilities.</title>
        <authorList>
            <person name="Nagy L.G."/>
            <person name="Riley R."/>
            <person name="Tritt A."/>
            <person name="Adam C."/>
            <person name="Daum C."/>
            <person name="Floudas D."/>
            <person name="Sun H."/>
            <person name="Yadav J.S."/>
            <person name="Pangilinan J."/>
            <person name="Larsson K.H."/>
            <person name="Matsuura K."/>
            <person name="Barry K."/>
            <person name="Labutti K."/>
            <person name="Kuo R."/>
            <person name="Ohm R.A."/>
            <person name="Bhattacharya S.S."/>
            <person name="Shirouzu T."/>
            <person name="Yoshinaga Y."/>
            <person name="Martin F.M."/>
            <person name="Grigoriev I.V."/>
            <person name="Hibbett D.S."/>
        </authorList>
    </citation>
    <scope>NUCLEOTIDE SEQUENCE [LARGE SCALE GENOMIC DNA]</scope>
    <source>
        <strain evidence="1 2">L-15889</strain>
    </source>
</reference>
<dbReference type="Proteomes" id="UP000076727">
    <property type="component" value="Unassembled WGS sequence"/>
</dbReference>
<accession>A0A165KEU3</accession>
<name>A0A165KEU3_9APHY</name>
<proteinExistence type="predicted"/>
<gene>
    <name evidence="1" type="ORF">DAEQUDRAFT_742148</name>
</gene>